<dbReference type="SMART" id="SM00342">
    <property type="entry name" value="HTH_ARAC"/>
    <property type="match status" value="1"/>
</dbReference>
<dbReference type="Pfam" id="PF14525">
    <property type="entry name" value="AraC_binding_2"/>
    <property type="match status" value="1"/>
</dbReference>
<dbReference type="InterPro" id="IPR009057">
    <property type="entry name" value="Homeodomain-like_sf"/>
</dbReference>
<keyword evidence="6" id="KW-1185">Reference proteome</keyword>
<dbReference type="Proteomes" id="UP001501414">
    <property type="component" value="Unassembled WGS sequence"/>
</dbReference>
<gene>
    <name evidence="5" type="ORF">GCM10009613_15590</name>
</gene>
<organism evidence="5 6">
    <name type="scientific">Pseudonocardia kongjuensis</name>
    <dbReference type="NCBI Taxonomy" id="102227"/>
    <lineage>
        <taxon>Bacteria</taxon>
        <taxon>Bacillati</taxon>
        <taxon>Actinomycetota</taxon>
        <taxon>Actinomycetes</taxon>
        <taxon>Pseudonocardiales</taxon>
        <taxon>Pseudonocardiaceae</taxon>
        <taxon>Pseudonocardia</taxon>
    </lineage>
</organism>
<dbReference type="SUPFAM" id="SSF46689">
    <property type="entry name" value="Homeodomain-like"/>
    <property type="match status" value="1"/>
</dbReference>
<keyword evidence="2" id="KW-0238">DNA-binding</keyword>
<dbReference type="InterPro" id="IPR050204">
    <property type="entry name" value="AraC_XylS_family_regulators"/>
</dbReference>
<accession>A0ABN1XP08</accession>
<evidence type="ECO:0000256" key="3">
    <source>
        <dbReference type="ARBA" id="ARBA00023163"/>
    </source>
</evidence>
<proteinExistence type="predicted"/>
<sequence length="326" mass="34509">MPEPPGSPLTRFDLRSTDPEWSNQVLRDAYADFTVTLSGDADGFRFAHTGTAGPGFAVAHVAYSMVAEFEVAAPVGTLHVISGWSGGRLGVRSGRETAGAEQGQPLLMPPERGWWNRLEDMAVDTVSIDAALLERAARSLFGPGPVRFSSMLPLSGAAARYWQGAVAHVRRDVLGDDGAALHPLVLAEAGRSLAAAALLTFPNSGLAGTGRAPRTGRTEPAVVRRALAYIEEHAASDIGVDDVAAAARVGVRGLQHAFRRHRGRTPIEELRRARLARAHAELVAGDPAGGESVAAVAARWGFTHPGRFAARYRAEYGCPPSATLRS</sequence>
<evidence type="ECO:0000256" key="2">
    <source>
        <dbReference type="ARBA" id="ARBA00023125"/>
    </source>
</evidence>
<dbReference type="Gene3D" id="1.10.10.60">
    <property type="entry name" value="Homeodomain-like"/>
    <property type="match status" value="1"/>
</dbReference>
<dbReference type="InterPro" id="IPR018060">
    <property type="entry name" value="HTH_AraC"/>
</dbReference>
<keyword evidence="3" id="KW-0804">Transcription</keyword>
<evidence type="ECO:0000256" key="1">
    <source>
        <dbReference type="ARBA" id="ARBA00023015"/>
    </source>
</evidence>
<dbReference type="PANTHER" id="PTHR46796">
    <property type="entry name" value="HTH-TYPE TRANSCRIPTIONAL ACTIVATOR RHAS-RELATED"/>
    <property type="match status" value="1"/>
</dbReference>
<evidence type="ECO:0000313" key="6">
    <source>
        <dbReference type="Proteomes" id="UP001501414"/>
    </source>
</evidence>
<protein>
    <recommendedName>
        <fullName evidence="4">HTH araC/xylS-type domain-containing protein</fullName>
    </recommendedName>
</protein>
<dbReference type="PROSITE" id="PS01124">
    <property type="entry name" value="HTH_ARAC_FAMILY_2"/>
    <property type="match status" value="1"/>
</dbReference>
<reference evidence="5 6" key="1">
    <citation type="journal article" date="2019" name="Int. J. Syst. Evol. Microbiol.">
        <title>The Global Catalogue of Microorganisms (GCM) 10K type strain sequencing project: providing services to taxonomists for standard genome sequencing and annotation.</title>
        <authorList>
            <consortium name="The Broad Institute Genomics Platform"/>
            <consortium name="The Broad Institute Genome Sequencing Center for Infectious Disease"/>
            <person name="Wu L."/>
            <person name="Ma J."/>
        </authorList>
    </citation>
    <scope>NUCLEOTIDE SEQUENCE [LARGE SCALE GENOMIC DNA]</scope>
    <source>
        <strain evidence="5 6">JCM 11896</strain>
    </source>
</reference>
<comment type="caution">
    <text evidence="5">The sequence shown here is derived from an EMBL/GenBank/DDBJ whole genome shotgun (WGS) entry which is preliminary data.</text>
</comment>
<dbReference type="EMBL" id="BAAAJK010000006">
    <property type="protein sequence ID" value="GAA1384566.1"/>
    <property type="molecule type" value="Genomic_DNA"/>
</dbReference>
<dbReference type="RefSeq" id="WP_344019896.1">
    <property type="nucleotide sequence ID" value="NZ_BAAAJK010000006.1"/>
</dbReference>
<dbReference type="InterPro" id="IPR035418">
    <property type="entry name" value="AraC-bd_2"/>
</dbReference>
<keyword evidence="1" id="KW-0805">Transcription regulation</keyword>
<evidence type="ECO:0000313" key="5">
    <source>
        <dbReference type="EMBL" id="GAA1384566.1"/>
    </source>
</evidence>
<dbReference type="Pfam" id="PF12833">
    <property type="entry name" value="HTH_18"/>
    <property type="match status" value="1"/>
</dbReference>
<name>A0ABN1XP08_9PSEU</name>
<feature type="domain" description="HTH araC/xylS-type" evidence="4">
    <location>
        <begin position="224"/>
        <end position="326"/>
    </location>
</feature>
<dbReference type="PANTHER" id="PTHR46796:SF12">
    <property type="entry name" value="HTH-TYPE DNA-BINDING TRANSCRIPTIONAL ACTIVATOR EUTR"/>
    <property type="match status" value="1"/>
</dbReference>
<evidence type="ECO:0000259" key="4">
    <source>
        <dbReference type="PROSITE" id="PS01124"/>
    </source>
</evidence>